<evidence type="ECO:0000313" key="3">
    <source>
        <dbReference type="Proteomes" id="UP000696485"/>
    </source>
</evidence>
<evidence type="ECO:0000256" key="1">
    <source>
        <dbReference type="SAM" id="Coils"/>
    </source>
</evidence>
<reference evidence="2" key="1">
    <citation type="journal article" date="2020" name="Fungal Divers.">
        <title>Resolving the Mortierellaceae phylogeny through synthesis of multi-gene phylogenetics and phylogenomics.</title>
        <authorList>
            <person name="Vandepol N."/>
            <person name="Liber J."/>
            <person name="Desiro A."/>
            <person name="Na H."/>
            <person name="Kennedy M."/>
            <person name="Barry K."/>
            <person name="Grigoriev I.V."/>
            <person name="Miller A.N."/>
            <person name="O'Donnell K."/>
            <person name="Stajich J.E."/>
            <person name="Bonito G."/>
        </authorList>
    </citation>
    <scope>NUCLEOTIDE SEQUENCE</scope>
    <source>
        <strain evidence="2">NVP1</strain>
    </source>
</reference>
<gene>
    <name evidence="2" type="ORF">BG006_005043</name>
</gene>
<accession>A0A9P5SKB4</accession>
<keyword evidence="3" id="KW-1185">Reference proteome</keyword>
<sequence>MASRTVFTSLRTAFSSTRYATTSSRAVIKRDISTSRTVFRATEPPHVPKPIPLDIGSPSSFFSPTSSATSSASSSSSSSRRRFNGFGPGSVFDRFGGPIIKVIVYSTAATLAMHLLYHRLALEELRISTNAKLKELEEEIAHLKAEQTKPVKHAVGGRGEFI</sequence>
<dbReference type="AlphaFoldDB" id="A0A9P5SKB4"/>
<name>A0A9P5SKB4_9FUNG</name>
<proteinExistence type="predicted"/>
<keyword evidence="1" id="KW-0175">Coiled coil</keyword>
<organism evidence="2 3">
    <name type="scientific">Podila minutissima</name>
    <dbReference type="NCBI Taxonomy" id="64525"/>
    <lineage>
        <taxon>Eukaryota</taxon>
        <taxon>Fungi</taxon>
        <taxon>Fungi incertae sedis</taxon>
        <taxon>Mucoromycota</taxon>
        <taxon>Mortierellomycotina</taxon>
        <taxon>Mortierellomycetes</taxon>
        <taxon>Mortierellales</taxon>
        <taxon>Mortierellaceae</taxon>
        <taxon>Podila</taxon>
    </lineage>
</organism>
<feature type="coiled-coil region" evidence="1">
    <location>
        <begin position="119"/>
        <end position="146"/>
    </location>
</feature>
<comment type="caution">
    <text evidence="2">The sequence shown here is derived from an EMBL/GenBank/DDBJ whole genome shotgun (WGS) entry which is preliminary data.</text>
</comment>
<protein>
    <submittedName>
        <fullName evidence="2">Uncharacterized protein</fullName>
    </submittedName>
</protein>
<dbReference type="Proteomes" id="UP000696485">
    <property type="component" value="Unassembled WGS sequence"/>
</dbReference>
<evidence type="ECO:0000313" key="2">
    <source>
        <dbReference type="EMBL" id="KAF9332095.1"/>
    </source>
</evidence>
<dbReference type="EMBL" id="JAAAUY010000282">
    <property type="protein sequence ID" value="KAF9332095.1"/>
    <property type="molecule type" value="Genomic_DNA"/>
</dbReference>